<dbReference type="GeneID" id="92354485"/>
<evidence type="ECO:0000313" key="1">
    <source>
        <dbReference type="EMBL" id="BFH73583.1"/>
    </source>
</evidence>
<reference evidence="1" key="1">
    <citation type="submission" date="2024-03" db="EMBL/GenBank/DDBJ databases">
        <title>Complete genome sequence of Sulfurisphaera javensis strain KD-1.</title>
        <authorList>
            <person name="Sakai H."/>
            <person name="Nur N."/>
            <person name="Suwanto A."/>
            <person name="Kurosawa N."/>
        </authorList>
    </citation>
    <scope>NUCLEOTIDE SEQUENCE</scope>
    <source>
        <strain evidence="1">KD-1</strain>
    </source>
</reference>
<name>A0AAT9GS00_9CREN</name>
<protein>
    <submittedName>
        <fullName evidence="1">DUF424 family protein</fullName>
    </submittedName>
</protein>
<organism evidence="1">
    <name type="scientific">Sulfurisphaera javensis</name>
    <dbReference type="NCBI Taxonomy" id="2049879"/>
    <lineage>
        <taxon>Archaea</taxon>
        <taxon>Thermoproteota</taxon>
        <taxon>Thermoprotei</taxon>
        <taxon>Sulfolobales</taxon>
        <taxon>Sulfolobaceae</taxon>
        <taxon>Sulfurisphaera</taxon>
    </lineage>
</organism>
<dbReference type="Pfam" id="PF04242">
    <property type="entry name" value="DUF424"/>
    <property type="match status" value="1"/>
</dbReference>
<dbReference type="KEGG" id="sjv:SJAV_15270"/>
<sequence length="98" mass="11022">MKVSLNVIRRDGYVFVNICELELLGKTFKEGDINLVINKEFYEGQEVSIDYAFSLLNEASVVSMVGNKVVDEALKRGLIKEEGVISVQGIKFAQIYNM</sequence>
<dbReference type="AlphaFoldDB" id="A0AAT9GS00"/>
<dbReference type="EMBL" id="AP031322">
    <property type="protein sequence ID" value="BFH73583.1"/>
    <property type="molecule type" value="Genomic_DNA"/>
</dbReference>
<proteinExistence type="predicted"/>
<accession>A0AAT9GS00</accession>
<dbReference type="RefSeq" id="WP_369609165.1">
    <property type="nucleotide sequence ID" value="NZ_AP031322.1"/>
</dbReference>
<dbReference type="Gene3D" id="3.30.1860.10">
    <property type="entry name" value="uncharacterized conserved protein from methanopyrus kandleri domain like"/>
    <property type="match status" value="1"/>
</dbReference>
<dbReference type="InterPro" id="IPR007355">
    <property type="entry name" value="DUF424"/>
</dbReference>
<gene>
    <name evidence="1" type="ORF">SJAV_15270</name>
</gene>